<dbReference type="SUPFAM" id="SSF52540">
    <property type="entry name" value="P-loop containing nucleoside triphosphate hydrolases"/>
    <property type="match status" value="2"/>
</dbReference>
<dbReference type="Pfam" id="PF04851">
    <property type="entry name" value="ResIII"/>
    <property type="match status" value="1"/>
</dbReference>
<dbReference type="PANTHER" id="PTHR47396:SF1">
    <property type="entry name" value="ATP-DEPENDENT HELICASE IRC3-RELATED"/>
    <property type="match status" value="1"/>
</dbReference>
<dbReference type="GO" id="GO:0003677">
    <property type="term" value="F:DNA binding"/>
    <property type="evidence" value="ECO:0007669"/>
    <property type="project" value="InterPro"/>
</dbReference>
<dbReference type="PROSITE" id="PS51192">
    <property type="entry name" value="HELICASE_ATP_BIND_1"/>
    <property type="match status" value="1"/>
</dbReference>
<feature type="domain" description="Helicase ATP-binding" evidence="1">
    <location>
        <begin position="15"/>
        <end position="172"/>
    </location>
</feature>
<dbReference type="InterPro" id="IPR027417">
    <property type="entry name" value="P-loop_NTPase"/>
</dbReference>
<sequence>MKLRQWQSQCVDAALARYQTQSHFMCLATPGAGKTIMAAELAARLIAMGKIDFVLCFSPSSEVNDSIRSTFSKRLNKRFDGLMGAIGSVYTYQFLPSLTEAFWQLLRTHKVFVIMDEVHHLKGSLLTNANAWGEEVLLNIQYNAAYTLALSGTPWRSDKAPIVLSRFTEPDNTIHCDFSYGLKQAIEDNVCRQPNIVLIDNNKIKLETDQETETFASIAELLLDLRYSYQALINHHQIMHYMLNQSVKKLAEIRQSNQNAGGLVVAASIKHAKQLLQILVSDLKQSACIVTSNLKHPSRIIDDFRQSNTQWIVSVGMISEGTDIPRLQVCCHLSRIKTEMHYRQVLGRILRVNSDEAQQAWLFTLAETSLTEFAYRIDQDLPEQSVFIDHTGSQDLDLELPQSKSSKTIQADDGNELHVDLSGFSLPHTKGHASASYKSAIDEENTYNLALLGSYKEQIVRMFDNYLLSS</sequence>
<evidence type="ECO:0000313" key="2">
    <source>
        <dbReference type="EMBL" id="MCL1107353.1"/>
    </source>
</evidence>
<evidence type="ECO:0000313" key="3">
    <source>
        <dbReference type="Proteomes" id="UP001139408"/>
    </source>
</evidence>
<dbReference type="GO" id="GO:0005524">
    <property type="term" value="F:ATP binding"/>
    <property type="evidence" value="ECO:0007669"/>
    <property type="project" value="InterPro"/>
</dbReference>
<comment type="caution">
    <text evidence="2">The sequence shown here is derived from an EMBL/GenBank/DDBJ whole genome shotgun (WGS) entry which is preliminary data.</text>
</comment>
<proteinExistence type="predicted"/>
<keyword evidence="2" id="KW-0378">Hydrolase</keyword>
<dbReference type="EMBL" id="JAKILJ010000057">
    <property type="protein sequence ID" value="MCL1107353.1"/>
    <property type="molecule type" value="Genomic_DNA"/>
</dbReference>
<dbReference type="GO" id="GO:0004386">
    <property type="term" value="F:helicase activity"/>
    <property type="evidence" value="ECO:0007669"/>
    <property type="project" value="UniProtKB-KW"/>
</dbReference>
<dbReference type="Pfam" id="PF00271">
    <property type="entry name" value="Helicase_C"/>
    <property type="match status" value="1"/>
</dbReference>
<dbReference type="AlphaFoldDB" id="A0A9X1ZI64"/>
<dbReference type="Proteomes" id="UP001139408">
    <property type="component" value="Unassembled WGS sequence"/>
</dbReference>
<dbReference type="InterPro" id="IPR050742">
    <property type="entry name" value="Helicase_Restrict-Modif_Enz"/>
</dbReference>
<organism evidence="2 3">
    <name type="scientific">Shewanella algicola</name>
    <dbReference type="NCBI Taxonomy" id="640633"/>
    <lineage>
        <taxon>Bacteria</taxon>
        <taxon>Pseudomonadati</taxon>
        <taxon>Pseudomonadota</taxon>
        <taxon>Gammaproteobacteria</taxon>
        <taxon>Alteromonadales</taxon>
        <taxon>Shewanellaceae</taxon>
        <taxon>Shewanella</taxon>
    </lineage>
</organism>
<dbReference type="InterPro" id="IPR014001">
    <property type="entry name" value="Helicase_ATP-bd"/>
</dbReference>
<accession>A0A9X1ZI64</accession>
<reference evidence="2" key="1">
    <citation type="submission" date="2022-01" db="EMBL/GenBank/DDBJ databases">
        <title>Whole genome-based taxonomy of the Shewanellaceae.</title>
        <authorList>
            <person name="Martin-Rodriguez A.J."/>
        </authorList>
    </citation>
    <scope>NUCLEOTIDE SEQUENCE</scope>
    <source>
        <strain evidence="2">DSM 23803</strain>
    </source>
</reference>
<gene>
    <name evidence="2" type="ORF">L2749_19230</name>
</gene>
<keyword evidence="3" id="KW-1185">Reference proteome</keyword>
<protein>
    <submittedName>
        <fullName evidence="2">DEAD/DEAH box helicase family protein</fullName>
    </submittedName>
</protein>
<dbReference type="GO" id="GO:0005829">
    <property type="term" value="C:cytosol"/>
    <property type="evidence" value="ECO:0007669"/>
    <property type="project" value="TreeGrafter"/>
</dbReference>
<keyword evidence="2" id="KW-0347">Helicase</keyword>
<dbReference type="GO" id="GO:0016787">
    <property type="term" value="F:hydrolase activity"/>
    <property type="evidence" value="ECO:0007669"/>
    <property type="project" value="InterPro"/>
</dbReference>
<dbReference type="RefSeq" id="WP_188918613.1">
    <property type="nucleotide sequence ID" value="NZ_BMQI01000066.1"/>
</dbReference>
<dbReference type="InterPro" id="IPR006935">
    <property type="entry name" value="Helicase/UvrB_N"/>
</dbReference>
<dbReference type="SMART" id="SM00487">
    <property type="entry name" value="DEXDc"/>
    <property type="match status" value="1"/>
</dbReference>
<dbReference type="InterPro" id="IPR001650">
    <property type="entry name" value="Helicase_C-like"/>
</dbReference>
<dbReference type="PANTHER" id="PTHR47396">
    <property type="entry name" value="TYPE I RESTRICTION ENZYME ECOKI R PROTEIN"/>
    <property type="match status" value="1"/>
</dbReference>
<keyword evidence="2" id="KW-0067">ATP-binding</keyword>
<dbReference type="Gene3D" id="3.40.50.300">
    <property type="entry name" value="P-loop containing nucleotide triphosphate hydrolases"/>
    <property type="match status" value="2"/>
</dbReference>
<keyword evidence="2" id="KW-0547">Nucleotide-binding</keyword>
<evidence type="ECO:0000259" key="1">
    <source>
        <dbReference type="PROSITE" id="PS51192"/>
    </source>
</evidence>
<name>A0A9X1ZI64_9GAMM</name>